<organism evidence="2 3">
    <name type="scientific">Ramlibacter terrae</name>
    <dbReference type="NCBI Taxonomy" id="2732511"/>
    <lineage>
        <taxon>Bacteria</taxon>
        <taxon>Pseudomonadati</taxon>
        <taxon>Pseudomonadota</taxon>
        <taxon>Betaproteobacteria</taxon>
        <taxon>Burkholderiales</taxon>
        <taxon>Comamonadaceae</taxon>
        <taxon>Ramlibacter</taxon>
    </lineage>
</organism>
<dbReference type="Proteomes" id="UP000500826">
    <property type="component" value="Chromosome"/>
</dbReference>
<keyword evidence="3" id="KW-1185">Reference proteome</keyword>
<dbReference type="EMBL" id="CP053418">
    <property type="protein sequence ID" value="QJW84965.1"/>
    <property type="molecule type" value="Genomic_DNA"/>
</dbReference>
<accession>A0ABX6P6H7</accession>
<name>A0ABX6P6H7_9BURK</name>
<feature type="region of interest" description="Disordered" evidence="1">
    <location>
        <begin position="1"/>
        <end position="35"/>
    </location>
</feature>
<feature type="region of interest" description="Disordered" evidence="1">
    <location>
        <begin position="60"/>
        <end position="92"/>
    </location>
</feature>
<gene>
    <name evidence="2" type="ORF">HK414_19615</name>
</gene>
<sequence length="92" mass="10131">MPAERCYAARQRDPRRTPCPCAAAGAQPVQHPHAHHGGLYERLHAPGRIDRPEQAAVQNVFDSPAPKAARMGRWSPRAPLPLPRSEMAGPWP</sequence>
<protein>
    <submittedName>
        <fullName evidence="2">Uncharacterized protein</fullName>
    </submittedName>
</protein>
<evidence type="ECO:0000313" key="3">
    <source>
        <dbReference type="Proteomes" id="UP000500826"/>
    </source>
</evidence>
<evidence type="ECO:0000256" key="1">
    <source>
        <dbReference type="SAM" id="MobiDB-lite"/>
    </source>
</evidence>
<proteinExistence type="predicted"/>
<reference evidence="2 3" key="2">
    <citation type="submission" date="2020-05" db="EMBL/GenBank/DDBJ databases">
        <authorList>
            <person name="Khan S.A."/>
            <person name="Jeon C.O."/>
            <person name="Chun B.H."/>
        </authorList>
    </citation>
    <scope>NUCLEOTIDE SEQUENCE [LARGE SCALE GENOMIC DNA]</scope>
    <source>
        <strain evidence="2 3">H242</strain>
    </source>
</reference>
<reference evidence="2 3" key="1">
    <citation type="submission" date="2020-05" db="EMBL/GenBank/DDBJ databases">
        <title>Ramlibacter rhizophilus sp. nov., isolated from rhizosphere soil of national flower Mugunghwa from South Korea.</title>
        <authorList>
            <person name="Zheng-Fei Y."/>
            <person name="Huan T."/>
        </authorList>
    </citation>
    <scope>NUCLEOTIDE SEQUENCE [LARGE SCALE GENOMIC DNA]</scope>
    <source>
        <strain evidence="2 3">H242</strain>
    </source>
</reference>
<evidence type="ECO:0000313" key="2">
    <source>
        <dbReference type="EMBL" id="QJW84965.1"/>
    </source>
</evidence>